<proteinExistence type="predicted"/>
<evidence type="ECO:0000313" key="2">
    <source>
        <dbReference type="Proteomes" id="UP000011223"/>
    </source>
</evidence>
<dbReference type="InterPro" id="IPR009883">
    <property type="entry name" value="YgfX"/>
</dbReference>
<comment type="caution">
    <text evidence="1">The sequence shown here is derived from an EMBL/GenBank/DDBJ whole genome shotgun (WGS) entry which is preliminary data.</text>
</comment>
<dbReference type="eggNOG" id="ENOG5032PJ0">
    <property type="taxonomic scope" value="Bacteria"/>
</dbReference>
<reference evidence="1 2" key="1">
    <citation type="journal article" date="2014" name="PLoS ONE">
        <title>Grimontia indica AK16(T), sp. nov., Isolated from a Seawater Sample Reports the Presence of Pathogenic Genes Similar to Vibrio Genus.</title>
        <authorList>
            <person name="Singh A."/>
            <person name="Vaidya B."/>
            <person name="Khatri I."/>
            <person name="Srinivas T.N."/>
            <person name="Subramanian S."/>
            <person name="Korpole S."/>
            <person name="Pinnaka A.K."/>
        </authorList>
    </citation>
    <scope>NUCLEOTIDE SEQUENCE [LARGE SCALE GENOMIC DNA]</scope>
    <source>
        <strain evidence="1 2">AK16</strain>
    </source>
</reference>
<protein>
    <submittedName>
        <fullName evidence="1">Uncharacterized protein</fullName>
    </submittedName>
</protein>
<dbReference type="Proteomes" id="UP000011223">
    <property type="component" value="Unassembled WGS sequence"/>
</dbReference>
<sequence>MIYALAAFTLFVASAIPLEAKVLLLCLLIREAHTQLSFLTLRGGELFLNIDGACRWNGDNFHVSRVCFFSRHLIVLELTSPFECRRLALACDAFDSETFRHLSRVCLVLKV</sequence>
<name>R1IYY6_9GAMM</name>
<gene>
    <name evidence="1" type="ORF">D515_00504</name>
</gene>
<dbReference type="AlphaFoldDB" id="R1IYY6"/>
<evidence type="ECO:0000313" key="1">
    <source>
        <dbReference type="EMBL" id="EOD80550.1"/>
    </source>
</evidence>
<keyword evidence="2" id="KW-1185">Reference proteome</keyword>
<dbReference type="EMBL" id="ANFM02000012">
    <property type="protein sequence ID" value="EOD80550.1"/>
    <property type="molecule type" value="Genomic_DNA"/>
</dbReference>
<accession>R1IYY6</accession>
<organism evidence="1 2">
    <name type="scientific">Grimontia indica</name>
    <dbReference type="NCBI Taxonomy" id="1056512"/>
    <lineage>
        <taxon>Bacteria</taxon>
        <taxon>Pseudomonadati</taxon>
        <taxon>Pseudomonadota</taxon>
        <taxon>Gammaproteobacteria</taxon>
        <taxon>Vibrionales</taxon>
        <taxon>Vibrionaceae</taxon>
        <taxon>Grimontia</taxon>
    </lineage>
</organism>
<dbReference type="Pfam" id="PF07254">
    <property type="entry name" value="Cpta_toxin"/>
    <property type="match status" value="1"/>
</dbReference>